<comment type="similarity">
    <text evidence="3">Belongs to the intermediate filament family.</text>
</comment>
<dbReference type="AlphaFoldDB" id="A0A9D3LZ97"/>
<feature type="region of interest" description="Disordered" evidence="5">
    <location>
        <begin position="382"/>
        <end position="450"/>
    </location>
</feature>
<feature type="compositionally biased region" description="Basic and acidic residues" evidence="5">
    <location>
        <begin position="401"/>
        <end position="414"/>
    </location>
</feature>
<feature type="compositionally biased region" description="Polar residues" evidence="5">
    <location>
        <begin position="418"/>
        <end position="430"/>
    </location>
</feature>
<organism evidence="7 8">
    <name type="scientific">Anguilla anguilla</name>
    <name type="common">European freshwater eel</name>
    <name type="synonym">Muraena anguilla</name>
    <dbReference type="NCBI Taxonomy" id="7936"/>
    <lineage>
        <taxon>Eukaryota</taxon>
        <taxon>Metazoa</taxon>
        <taxon>Chordata</taxon>
        <taxon>Craniata</taxon>
        <taxon>Vertebrata</taxon>
        <taxon>Euteleostomi</taxon>
        <taxon>Actinopterygii</taxon>
        <taxon>Neopterygii</taxon>
        <taxon>Teleostei</taxon>
        <taxon>Anguilliformes</taxon>
        <taxon>Anguillidae</taxon>
        <taxon>Anguilla</taxon>
    </lineage>
</organism>
<dbReference type="GO" id="GO:0005882">
    <property type="term" value="C:intermediate filament"/>
    <property type="evidence" value="ECO:0007669"/>
    <property type="project" value="UniProtKB-KW"/>
</dbReference>
<dbReference type="InterPro" id="IPR018039">
    <property type="entry name" value="IF_conserved"/>
</dbReference>
<dbReference type="Gene3D" id="1.20.5.1160">
    <property type="entry name" value="Vasodilator-stimulated phosphoprotein"/>
    <property type="match status" value="1"/>
</dbReference>
<dbReference type="GO" id="GO:0042383">
    <property type="term" value="C:sarcolemma"/>
    <property type="evidence" value="ECO:0007669"/>
    <property type="project" value="TreeGrafter"/>
</dbReference>
<dbReference type="PANTHER" id="PTHR47136:SF1">
    <property type="entry name" value="SYNEMIN"/>
    <property type="match status" value="1"/>
</dbReference>
<name>A0A9D3LZ97_ANGAN</name>
<dbReference type="GO" id="GO:0031443">
    <property type="term" value="P:fast-twitch skeletal muscle fiber contraction"/>
    <property type="evidence" value="ECO:0007669"/>
    <property type="project" value="TreeGrafter"/>
</dbReference>
<sequence>MQKQTKMLQFRRTFENEQIQLQDLNTRLRQYLSRVKELEQDNALLMKEINTIRQDKTVQWEKQYLPELRELRRVVNQLTLEKYKAEMDREKLGRELQAIQALCCEETVISRDIEGERKGCEIQLQQALKKNAALEEHLLQLENEYMCLQDAHRQDISHLRDEVHSRALPIVITQNYQGHPAVTMEEIEAYAHMMSETLNENFELYCRRIEVLEDSIKADQANLEDLQREKTQYASELKKLHAEAHKQNKLQLHLEDQLIQLQDQFHLEADRYQAIIGELEDERELLAHTIAEKLKEYQQLMQVKMGLGLEVATYRALLEGERTDPIQKMDQYAREASRRIDIKMPSQPWSTTTRQEVQKQYPLSTGPEARYTNLASSLKASFGSTNMRSTSPARVIPISTHARDQRNAPVRRDIPSFTRPSQATTNVQKTTVEDRSSDDPDEAGSSDEKMVDYIYMEEIIEKVMRPAGLDTKFINPSPDSKVAYRVEKTEDEDGKTKTQIILESRVEEDVDITDDSALQELLGKGVKKVSLEDIKGTPTGSAIENLLSLGHHVGGSDLEHKSVNVEIIEEPAEDHGDEEGEANPAPTFLQPSSMFFQIEELDNDSHGAKHAGGKTEVSKPTPTEDTEYQKEGSVWVREGYRETDDPFFSHAQETEYFVSTPDDSISESEEERGISSYGHYGVLDDLSDERYYQEVPPINPRFEEDKGYKSGHRGSYMTSELGFAKDRFPECIIEEEVQVSPTVQESMLDHLTEDSMDPKQQLRGDLDKLQGNVFESLQGELSHATKNVPAGPKKLSVDVKKVQEVSDNGTVTITAELRDLEYSDLLEDSESDKRVQASSHPGLQHATGSKAVREYAVKIIRDQDEEPLSMAPTVGLDGPGLEGLCGEESANDIHKTERVIKLGPSERSLTFQMDIGNFGSATSLPAEGGAQEFQRFFSQSLEAGGPSGGEGVYTYVRKTTVSYDQGDEPTYSHGHEGEARKWDDLTKQQVEYGQVLQTQFVDPQLKVNQEKKIATVYLDSTEGN</sequence>
<keyword evidence="8" id="KW-1185">Reference proteome</keyword>
<feature type="compositionally biased region" description="Polar residues" evidence="5">
    <location>
        <begin position="382"/>
        <end position="392"/>
    </location>
</feature>
<feature type="region of interest" description="Disordered" evidence="5">
    <location>
        <begin position="863"/>
        <end position="889"/>
    </location>
</feature>
<evidence type="ECO:0000256" key="4">
    <source>
        <dbReference type="SAM" id="Coils"/>
    </source>
</evidence>
<dbReference type="GO" id="GO:0017166">
    <property type="term" value="F:vinculin binding"/>
    <property type="evidence" value="ECO:0007669"/>
    <property type="project" value="TreeGrafter"/>
</dbReference>
<dbReference type="GO" id="GO:0019215">
    <property type="term" value="F:intermediate filament binding"/>
    <property type="evidence" value="ECO:0007669"/>
    <property type="project" value="TreeGrafter"/>
</dbReference>
<evidence type="ECO:0000313" key="8">
    <source>
        <dbReference type="Proteomes" id="UP001044222"/>
    </source>
</evidence>
<reference evidence="7" key="1">
    <citation type="submission" date="2021-01" db="EMBL/GenBank/DDBJ databases">
        <title>A chromosome-scale assembly of European eel, Anguilla anguilla.</title>
        <authorList>
            <person name="Henkel C."/>
            <person name="Jong-Raadsen S.A."/>
            <person name="Dufour S."/>
            <person name="Weltzien F.-A."/>
            <person name="Palstra A.P."/>
            <person name="Pelster B."/>
            <person name="Spaink H.P."/>
            <person name="Van Den Thillart G.E."/>
            <person name="Jansen H."/>
            <person name="Zahm M."/>
            <person name="Klopp C."/>
            <person name="Cedric C."/>
            <person name="Louis A."/>
            <person name="Berthelot C."/>
            <person name="Parey E."/>
            <person name="Roest Crollius H."/>
            <person name="Montfort J."/>
            <person name="Robinson-Rechavi M."/>
            <person name="Bucao C."/>
            <person name="Bouchez O."/>
            <person name="Gislard M."/>
            <person name="Lluch J."/>
            <person name="Milhes M."/>
            <person name="Lampietro C."/>
            <person name="Lopez Roques C."/>
            <person name="Donnadieu C."/>
            <person name="Braasch I."/>
            <person name="Desvignes T."/>
            <person name="Postlethwait J."/>
            <person name="Bobe J."/>
            <person name="Guiguen Y."/>
            <person name="Dirks R."/>
        </authorList>
    </citation>
    <scope>NUCLEOTIDE SEQUENCE</scope>
    <source>
        <strain evidence="7">Tag_6206</strain>
        <tissue evidence="7">Liver</tissue>
    </source>
</reference>
<feature type="region of interest" description="Disordered" evidence="5">
    <location>
        <begin position="605"/>
        <end position="631"/>
    </location>
</feature>
<dbReference type="GO" id="GO:0060053">
    <property type="term" value="C:neurofilament cytoskeleton"/>
    <property type="evidence" value="ECO:0007669"/>
    <property type="project" value="TreeGrafter"/>
</dbReference>
<dbReference type="PANTHER" id="PTHR47136">
    <property type="entry name" value="SYNEMIN"/>
    <property type="match status" value="1"/>
</dbReference>
<feature type="coiled-coil region" evidence="4">
    <location>
        <begin position="14"/>
        <end position="55"/>
    </location>
</feature>
<evidence type="ECO:0000256" key="5">
    <source>
        <dbReference type="SAM" id="MobiDB-lite"/>
    </source>
</evidence>
<dbReference type="EMBL" id="JAFIRN010000011">
    <property type="protein sequence ID" value="KAG5839750.1"/>
    <property type="molecule type" value="Genomic_DNA"/>
</dbReference>
<evidence type="ECO:0000256" key="1">
    <source>
        <dbReference type="ARBA" id="ARBA00022754"/>
    </source>
</evidence>
<dbReference type="GO" id="GO:0045104">
    <property type="term" value="P:intermediate filament cytoskeleton organization"/>
    <property type="evidence" value="ECO:0007669"/>
    <property type="project" value="InterPro"/>
</dbReference>
<gene>
    <name evidence="7" type="ORF">ANANG_G00208260</name>
</gene>
<accession>A0A9D3LZ97</accession>
<dbReference type="PROSITE" id="PS51842">
    <property type="entry name" value="IF_ROD_2"/>
    <property type="match status" value="1"/>
</dbReference>
<feature type="domain" description="IF rod" evidence="6">
    <location>
        <begin position="17"/>
        <end position="325"/>
    </location>
</feature>
<evidence type="ECO:0000256" key="3">
    <source>
        <dbReference type="RuleBase" id="RU000685"/>
    </source>
</evidence>
<dbReference type="InterPro" id="IPR039008">
    <property type="entry name" value="IF_rod_dom"/>
</dbReference>
<keyword evidence="1 3" id="KW-0403">Intermediate filament</keyword>
<dbReference type="InterPro" id="IPR030634">
    <property type="entry name" value="SYNM"/>
</dbReference>
<keyword evidence="2 4" id="KW-0175">Coiled coil</keyword>
<feature type="coiled-coil region" evidence="4">
    <location>
        <begin position="209"/>
        <end position="243"/>
    </location>
</feature>
<protein>
    <recommendedName>
        <fullName evidence="6">IF rod domain-containing protein</fullName>
    </recommendedName>
</protein>
<feature type="coiled-coil region" evidence="4">
    <location>
        <begin position="117"/>
        <end position="151"/>
    </location>
</feature>
<dbReference type="PROSITE" id="PS00226">
    <property type="entry name" value="IF_ROD_1"/>
    <property type="match status" value="1"/>
</dbReference>
<dbReference type="GO" id="GO:0008307">
    <property type="term" value="F:structural constituent of muscle"/>
    <property type="evidence" value="ECO:0007669"/>
    <property type="project" value="InterPro"/>
</dbReference>
<dbReference type="GO" id="GO:0005200">
    <property type="term" value="F:structural constituent of cytoskeleton"/>
    <property type="evidence" value="ECO:0007669"/>
    <property type="project" value="InterPro"/>
</dbReference>
<dbReference type="SMART" id="SM01391">
    <property type="entry name" value="Filament"/>
    <property type="match status" value="1"/>
</dbReference>
<feature type="region of interest" description="Disordered" evidence="5">
    <location>
        <begin position="828"/>
        <end position="849"/>
    </location>
</feature>
<proteinExistence type="inferred from homology"/>
<dbReference type="Pfam" id="PF00038">
    <property type="entry name" value="Filament"/>
    <property type="match status" value="1"/>
</dbReference>
<dbReference type="GO" id="GO:0043034">
    <property type="term" value="C:costamere"/>
    <property type="evidence" value="ECO:0007669"/>
    <property type="project" value="TreeGrafter"/>
</dbReference>
<dbReference type="Gene3D" id="1.20.5.170">
    <property type="match status" value="1"/>
</dbReference>
<evidence type="ECO:0000259" key="6">
    <source>
        <dbReference type="PROSITE" id="PS51842"/>
    </source>
</evidence>
<evidence type="ECO:0000313" key="7">
    <source>
        <dbReference type="EMBL" id="KAG5839750.1"/>
    </source>
</evidence>
<dbReference type="SUPFAM" id="SSF64593">
    <property type="entry name" value="Intermediate filament protein, coiled coil region"/>
    <property type="match status" value="2"/>
</dbReference>
<comment type="caution">
    <text evidence="7">The sequence shown here is derived from an EMBL/GenBank/DDBJ whole genome shotgun (WGS) entry which is preliminary data.</text>
</comment>
<dbReference type="Proteomes" id="UP001044222">
    <property type="component" value="Chromosome 11"/>
</dbReference>
<evidence type="ECO:0000256" key="2">
    <source>
        <dbReference type="ARBA" id="ARBA00023054"/>
    </source>
</evidence>